<dbReference type="PANTHER" id="PTHR10755">
    <property type="entry name" value="COPROPORPHYRINOGEN III OXIDASE, MITOCHONDRIAL"/>
    <property type="match status" value="1"/>
</dbReference>
<keyword evidence="7" id="KW-0963">Cytoplasm</keyword>
<evidence type="ECO:0000313" key="9">
    <source>
        <dbReference type="EMBL" id="MBL6454005.1"/>
    </source>
</evidence>
<dbReference type="NCBIfam" id="NF003727">
    <property type="entry name" value="PRK05330.1"/>
    <property type="match status" value="1"/>
</dbReference>
<proteinExistence type="inferred from homology"/>
<name>A0ABS1UX08_9PROT</name>
<dbReference type="PANTHER" id="PTHR10755:SF0">
    <property type="entry name" value="OXYGEN-DEPENDENT COPROPORPHYRINOGEN-III OXIDASE, MITOCHONDRIAL"/>
    <property type="match status" value="1"/>
</dbReference>
<dbReference type="EMBL" id="JAEUXJ010000001">
    <property type="protein sequence ID" value="MBL6454005.1"/>
    <property type="molecule type" value="Genomic_DNA"/>
</dbReference>
<gene>
    <name evidence="7 9" type="primary">hemF</name>
    <name evidence="9" type="ORF">JMJ55_01645</name>
</gene>
<organism evidence="9 10">
    <name type="scientific">Belnapia mucosa</name>
    <dbReference type="NCBI Taxonomy" id="2804532"/>
    <lineage>
        <taxon>Bacteria</taxon>
        <taxon>Pseudomonadati</taxon>
        <taxon>Pseudomonadota</taxon>
        <taxon>Alphaproteobacteria</taxon>
        <taxon>Acetobacterales</taxon>
        <taxon>Roseomonadaceae</taxon>
        <taxon>Belnapia</taxon>
    </lineage>
</organism>
<reference evidence="9 10" key="1">
    <citation type="submission" date="2021-01" db="EMBL/GenBank/DDBJ databases">
        <title>Belnapia mucosa sp. nov. and Belnapia arida sp. nov., isolated from the Tabernas Desert (Almeria, Spain).</title>
        <authorList>
            <person name="Molina-Menor E."/>
            <person name="Vidal-Verdu A."/>
            <person name="Calonge A."/>
            <person name="Satari L."/>
            <person name="Pereto Magraner J."/>
            <person name="Porcar Miralles M."/>
        </authorList>
    </citation>
    <scope>NUCLEOTIDE SEQUENCE [LARGE SCALE GENOMIC DNA]</scope>
    <source>
        <strain evidence="9 10">T6</strain>
    </source>
</reference>
<comment type="cofactor">
    <cofactor evidence="7">
        <name>a divalent metal cation</name>
        <dbReference type="ChEBI" id="CHEBI:60240"/>
    </cofactor>
</comment>
<keyword evidence="6 7" id="KW-0627">Porphyrin biosynthesis</keyword>
<dbReference type="PRINTS" id="PR00073">
    <property type="entry name" value="COPRGNOXDASE"/>
</dbReference>
<dbReference type="EC" id="1.3.3.3" evidence="7"/>
<feature type="site" description="Important for dimerization" evidence="7">
    <location>
        <position position="206"/>
    </location>
</feature>
<keyword evidence="4 7" id="KW-0560">Oxidoreductase</keyword>
<comment type="subcellular location">
    <subcellularLocation>
        <location evidence="7">Cytoplasm</location>
    </subcellularLocation>
</comment>
<dbReference type="GO" id="GO:0004109">
    <property type="term" value="F:coproporphyrinogen oxidase activity"/>
    <property type="evidence" value="ECO:0007669"/>
    <property type="project" value="UniProtKB-EC"/>
</dbReference>
<sequence>MPDPPATARSETVTEAPNLPLTEHRLAGPARAWFESLRDRICAAFESLEKECDTGPHAGLPPGRFQRSEWTREGGGGGVMSLMKGRVFEKVGVNCSTVHGEFSPEFRKQIPGAEEDPRFFATGISLVAHLRSPRVPAAHFNTRFLVTRRAWFGGGGDITPMALDSPESKTDAARFHAAFQAACDRHDPAYYPRFKQWCDEYFWLPHRNEARGLGGIFFDWLGDRTPGHGEDADFAFVRDVGLAFLEAYPSIIHDRMREAWTPAEREHQLVRRGRYVEFNLLHDRGTLFGLKTGGNVEAILMSLPPEAKWP</sequence>
<dbReference type="Gene3D" id="3.40.1500.10">
    <property type="entry name" value="Coproporphyrinogen III oxidase, aerobic"/>
    <property type="match status" value="1"/>
</dbReference>
<feature type="binding site" evidence="7">
    <location>
        <begin position="141"/>
        <end position="143"/>
    </location>
    <ligand>
        <name>substrate</name>
    </ligand>
</feature>
<feature type="binding site" evidence="7">
    <location>
        <position position="139"/>
    </location>
    <ligand>
        <name>a divalent metal cation</name>
        <dbReference type="ChEBI" id="CHEBI:60240"/>
    </ligand>
</feature>
<feature type="binding site" evidence="7">
    <location>
        <position position="129"/>
    </location>
    <ligand>
        <name>a divalent metal cation</name>
        <dbReference type="ChEBI" id="CHEBI:60240"/>
    </ligand>
</feature>
<keyword evidence="10" id="KW-1185">Reference proteome</keyword>
<evidence type="ECO:0000256" key="2">
    <source>
        <dbReference type="ARBA" id="ARBA00010644"/>
    </source>
</evidence>
<evidence type="ECO:0000256" key="1">
    <source>
        <dbReference type="ARBA" id="ARBA00005168"/>
    </source>
</evidence>
<dbReference type="PROSITE" id="PS01021">
    <property type="entry name" value="COPROGEN_OXIDASE"/>
    <property type="match status" value="1"/>
</dbReference>
<evidence type="ECO:0000313" key="10">
    <source>
        <dbReference type="Proteomes" id="UP000606490"/>
    </source>
</evidence>
<feature type="region of interest" description="Important for dimerization" evidence="7">
    <location>
        <begin position="275"/>
        <end position="310"/>
    </location>
</feature>
<dbReference type="HAMAP" id="MF_00333">
    <property type="entry name" value="Coprogen_oxidas"/>
    <property type="match status" value="1"/>
</dbReference>
<dbReference type="Pfam" id="PF01218">
    <property type="entry name" value="Coprogen_oxidas"/>
    <property type="match status" value="1"/>
</dbReference>
<comment type="similarity">
    <text evidence="2 7">Belongs to the aerobic coproporphyrinogen-III oxidase family.</text>
</comment>
<dbReference type="InterPro" id="IPR001260">
    <property type="entry name" value="Coprogen_oxidase_aer"/>
</dbReference>
<dbReference type="SUPFAM" id="SSF102886">
    <property type="entry name" value="Coproporphyrinogen III oxidase"/>
    <property type="match status" value="1"/>
</dbReference>
<dbReference type="InterPro" id="IPR018375">
    <property type="entry name" value="Coprogen_oxidase_CS"/>
</dbReference>
<keyword evidence="7" id="KW-0479">Metal-binding</keyword>
<feature type="binding site" evidence="7">
    <location>
        <position position="176"/>
    </location>
    <ligand>
        <name>a divalent metal cation</name>
        <dbReference type="ChEBI" id="CHEBI:60240"/>
    </ligand>
</feature>
<evidence type="ECO:0000256" key="7">
    <source>
        <dbReference type="HAMAP-Rule" id="MF_00333"/>
    </source>
</evidence>
<comment type="catalytic activity">
    <reaction evidence="7">
        <text>coproporphyrinogen III + O2 + 2 H(+) = protoporphyrinogen IX + 2 CO2 + 2 H2O</text>
        <dbReference type="Rhea" id="RHEA:18257"/>
        <dbReference type="ChEBI" id="CHEBI:15377"/>
        <dbReference type="ChEBI" id="CHEBI:15378"/>
        <dbReference type="ChEBI" id="CHEBI:15379"/>
        <dbReference type="ChEBI" id="CHEBI:16526"/>
        <dbReference type="ChEBI" id="CHEBI:57307"/>
        <dbReference type="ChEBI" id="CHEBI:57309"/>
        <dbReference type="EC" id="1.3.3.3"/>
    </reaction>
</comment>
<accession>A0ABS1UX08</accession>
<evidence type="ECO:0000256" key="3">
    <source>
        <dbReference type="ARBA" id="ARBA00011738"/>
    </source>
</evidence>
<feature type="region of interest" description="Disordered" evidence="8">
    <location>
        <begin position="1"/>
        <end position="22"/>
    </location>
</feature>
<protein>
    <recommendedName>
        <fullName evidence="7">Oxygen-dependent coproporphyrinogen-III oxidase</fullName>
        <shortName evidence="7">CPO</shortName>
        <shortName evidence="7">Coprogen oxidase</shortName>
        <shortName evidence="7">Coproporphyrinogenase</shortName>
        <ecNumber evidence="7">1.3.3.3</ecNumber>
    </recommendedName>
</protein>
<keyword evidence="5 7" id="KW-0350">Heme biosynthesis</keyword>
<feature type="binding site" evidence="7">
    <location>
        <position position="206"/>
    </location>
    <ligand>
        <name>a divalent metal cation</name>
        <dbReference type="ChEBI" id="CHEBI:60240"/>
    </ligand>
</feature>
<comment type="subunit">
    <text evidence="3 7">Homodimer.</text>
</comment>
<comment type="caution">
    <text evidence="9">The sequence shown here is derived from an EMBL/GenBank/DDBJ whole genome shotgun (WGS) entry which is preliminary data.</text>
</comment>
<evidence type="ECO:0000256" key="5">
    <source>
        <dbReference type="ARBA" id="ARBA00023133"/>
    </source>
</evidence>
<dbReference type="InterPro" id="IPR036406">
    <property type="entry name" value="Coprogen_oxidase_aer_sf"/>
</dbReference>
<evidence type="ECO:0000256" key="6">
    <source>
        <dbReference type="ARBA" id="ARBA00023244"/>
    </source>
</evidence>
<comment type="function">
    <text evidence="7">Involved in the heme biosynthesis. Catalyzes the aerobic oxidative decarboxylation of propionate groups of rings A and B of coproporphyrinogen-III to yield the vinyl groups in protoporphyrinogen-IX.</text>
</comment>
<dbReference type="Proteomes" id="UP000606490">
    <property type="component" value="Unassembled WGS sequence"/>
</dbReference>
<evidence type="ECO:0000256" key="4">
    <source>
        <dbReference type="ARBA" id="ARBA00023002"/>
    </source>
</evidence>
<evidence type="ECO:0000256" key="8">
    <source>
        <dbReference type="SAM" id="MobiDB-lite"/>
    </source>
</evidence>
<comment type="pathway">
    <text evidence="1 7">Porphyrin-containing compound metabolism; protoporphyrin-IX biosynthesis; protoporphyrinogen-IX from coproporphyrinogen-III (O2 route): step 1/1.</text>
</comment>
<feature type="binding site" evidence="7">
    <location>
        <begin position="293"/>
        <end position="295"/>
    </location>
    <ligand>
        <name>substrate</name>
    </ligand>
</feature>
<dbReference type="PIRSF" id="PIRSF000166">
    <property type="entry name" value="Coproporphyri_ox"/>
    <property type="match status" value="1"/>
</dbReference>
<feature type="binding site" evidence="7">
    <location>
        <position position="125"/>
    </location>
    <ligand>
        <name>substrate</name>
    </ligand>
</feature>
<feature type="active site" description="Proton donor" evidence="7">
    <location>
        <position position="139"/>
    </location>
</feature>